<dbReference type="Proteomes" id="UP001165160">
    <property type="component" value="Unassembled WGS sequence"/>
</dbReference>
<name>A0A9W7BVD2_9STRA</name>
<sequence length="515" mass="56827">MADTPNILIASFPLTSLFTGALCCASFLIPYGSLSPTSLPDFATAFCSSFPEGLEKASIGSVVILEDTAESCYEAVTRGVSSRFHSAVFNGELASVPITVDDTEYKFVVGEHDDHDYWARLFCTHHSIGTDECARHVSSTAKNMLEEARAFSTPESLNDSPRDLIPPPNLLLGDGDGVNVYYYDHEAIILDGGSYEYTGANMAREWNMISQGVENHPQLSLSTNPQSADVLICVLPTSPPPPYESIWWCPPLGAGGSRPHFPPNNVPRLAIIDFTDSPTIPINLSNLFKYSNQFTENDMTFFKRSYVHRTSGVTSSLPPHTSLPNHHSLPLALLPSYINPGYKTDWDQSRPFYVTCTLRPSSASRTWVLSKVSELTGDMASSKTFMGQVNDVTRTEFSTKYFKLLAQSRIIVTANPPSWEGDHRLFEALASGALVAVDRSSGYAFRHGLVDGYNCVMYDLWNEESLNDIIVRYAKSGEAGFLSAKVIAERGFEWAGREMGAEKRMEEVVIETLKL</sequence>
<reference evidence="2" key="1">
    <citation type="journal article" date="2023" name="Commun. Biol.">
        <title>Genome analysis of Parmales, the sister group of diatoms, reveals the evolutionary specialization of diatoms from phago-mixotrophs to photoautotrophs.</title>
        <authorList>
            <person name="Ban H."/>
            <person name="Sato S."/>
            <person name="Yoshikawa S."/>
            <person name="Yamada K."/>
            <person name="Nakamura Y."/>
            <person name="Ichinomiya M."/>
            <person name="Sato N."/>
            <person name="Blanc-Mathieu R."/>
            <person name="Endo H."/>
            <person name="Kuwata A."/>
            <person name="Ogata H."/>
        </authorList>
    </citation>
    <scope>NUCLEOTIDE SEQUENCE [LARGE SCALE GENOMIC DNA]</scope>
    <source>
        <strain evidence="2">NIES 3699</strain>
    </source>
</reference>
<proteinExistence type="predicted"/>
<keyword evidence="2" id="KW-1185">Reference proteome</keyword>
<dbReference type="AlphaFoldDB" id="A0A9W7BVD2"/>
<organism evidence="1 2">
    <name type="scientific">Triparma verrucosa</name>
    <dbReference type="NCBI Taxonomy" id="1606542"/>
    <lineage>
        <taxon>Eukaryota</taxon>
        <taxon>Sar</taxon>
        <taxon>Stramenopiles</taxon>
        <taxon>Ochrophyta</taxon>
        <taxon>Bolidophyceae</taxon>
        <taxon>Parmales</taxon>
        <taxon>Triparmaceae</taxon>
        <taxon>Triparma</taxon>
    </lineage>
</organism>
<comment type="caution">
    <text evidence="1">The sequence shown here is derived from an EMBL/GenBank/DDBJ whole genome shotgun (WGS) entry which is preliminary data.</text>
</comment>
<gene>
    <name evidence="1" type="ORF">TrVE_jg10342</name>
</gene>
<dbReference type="EMBL" id="BRXX01000163">
    <property type="protein sequence ID" value="GMH95131.1"/>
    <property type="molecule type" value="Genomic_DNA"/>
</dbReference>
<accession>A0A9W7BVD2</accession>
<evidence type="ECO:0000313" key="2">
    <source>
        <dbReference type="Proteomes" id="UP001165160"/>
    </source>
</evidence>
<protein>
    <submittedName>
        <fullName evidence="1">Uncharacterized protein</fullName>
    </submittedName>
</protein>
<evidence type="ECO:0000313" key="1">
    <source>
        <dbReference type="EMBL" id="GMH95131.1"/>
    </source>
</evidence>